<comment type="subcellular location">
    <subcellularLocation>
        <location evidence="6">Cytoplasm</location>
    </subcellularLocation>
</comment>
<dbReference type="GO" id="GO:0009318">
    <property type="term" value="C:exodeoxyribonuclease VII complex"/>
    <property type="evidence" value="ECO:0007669"/>
    <property type="project" value="UniProtKB-UniRule"/>
</dbReference>
<dbReference type="InterPro" id="IPR003761">
    <property type="entry name" value="Exonuc_VII_S"/>
</dbReference>
<reference evidence="8" key="1">
    <citation type="submission" date="2020-10" db="EMBL/GenBank/DDBJ databases">
        <authorList>
            <person name="Gilroy R."/>
        </authorList>
    </citation>
    <scope>NUCLEOTIDE SEQUENCE</scope>
    <source>
        <strain evidence="8">14508</strain>
    </source>
</reference>
<dbReference type="EMBL" id="DVKI01000147">
    <property type="protein sequence ID" value="HIT17662.1"/>
    <property type="molecule type" value="Genomic_DNA"/>
</dbReference>
<proteinExistence type="inferred from homology"/>
<keyword evidence="2 6" id="KW-0963">Cytoplasm</keyword>
<protein>
    <recommendedName>
        <fullName evidence="6">Exodeoxyribonuclease 7 small subunit</fullName>
        <ecNumber evidence="6">3.1.11.6</ecNumber>
    </recommendedName>
    <alternativeName>
        <fullName evidence="6">Exodeoxyribonuclease VII small subunit</fullName>
        <shortName evidence="6">Exonuclease VII small subunit</shortName>
    </alternativeName>
</protein>
<name>A0A9D1G961_9FIRM</name>
<dbReference type="Proteomes" id="UP000886893">
    <property type="component" value="Unassembled WGS sequence"/>
</dbReference>
<dbReference type="Gene3D" id="1.10.287.1040">
    <property type="entry name" value="Exonuclease VII, small subunit"/>
    <property type="match status" value="1"/>
</dbReference>
<organism evidence="8 9">
    <name type="scientific">Candidatus Caccosoma faecigallinarum</name>
    <dbReference type="NCBI Taxonomy" id="2840720"/>
    <lineage>
        <taxon>Bacteria</taxon>
        <taxon>Bacillati</taxon>
        <taxon>Bacillota</taxon>
        <taxon>Bacillota incertae sedis</taxon>
        <taxon>Candidatus Caccosoma</taxon>
    </lineage>
</organism>
<comment type="similarity">
    <text evidence="1 6">Belongs to the XseB family.</text>
</comment>
<evidence type="ECO:0000256" key="6">
    <source>
        <dbReference type="HAMAP-Rule" id="MF_00337"/>
    </source>
</evidence>
<dbReference type="GO" id="GO:0005829">
    <property type="term" value="C:cytosol"/>
    <property type="evidence" value="ECO:0007669"/>
    <property type="project" value="TreeGrafter"/>
</dbReference>
<evidence type="ECO:0000256" key="5">
    <source>
        <dbReference type="ARBA" id="ARBA00022839"/>
    </source>
</evidence>
<keyword evidence="4 6" id="KW-0378">Hydrolase</keyword>
<accession>A0A9D1G961</accession>
<reference evidence="8" key="2">
    <citation type="journal article" date="2021" name="PeerJ">
        <title>Extensive microbial diversity within the chicken gut microbiome revealed by metagenomics and culture.</title>
        <authorList>
            <person name="Gilroy R."/>
            <person name="Ravi A."/>
            <person name="Getino M."/>
            <person name="Pursley I."/>
            <person name="Horton D.L."/>
            <person name="Alikhan N.F."/>
            <person name="Baker D."/>
            <person name="Gharbi K."/>
            <person name="Hall N."/>
            <person name="Watson M."/>
            <person name="Adriaenssens E.M."/>
            <person name="Foster-Nyarko E."/>
            <person name="Jarju S."/>
            <person name="Secka A."/>
            <person name="Antonio M."/>
            <person name="Oren A."/>
            <person name="Chaudhuri R.R."/>
            <person name="La Ragione R."/>
            <person name="Hildebrand F."/>
            <person name="Pallen M.J."/>
        </authorList>
    </citation>
    <scope>NUCLEOTIDE SEQUENCE</scope>
    <source>
        <strain evidence="8">14508</strain>
    </source>
</reference>
<comment type="caution">
    <text evidence="8">The sequence shown here is derived from an EMBL/GenBank/DDBJ whole genome shotgun (WGS) entry which is preliminary data.</text>
</comment>
<dbReference type="HAMAP" id="MF_00337">
    <property type="entry name" value="Exonuc_7_S"/>
    <property type="match status" value="1"/>
</dbReference>
<dbReference type="PANTHER" id="PTHR34137">
    <property type="entry name" value="EXODEOXYRIBONUCLEASE 7 SMALL SUBUNIT"/>
    <property type="match status" value="1"/>
</dbReference>
<keyword evidence="3 6" id="KW-0540">Nuclease</keyword>
<evidence type="ECO:0000256" key="7">
    <source>
        <dbReference type="SAM" id="Coils"/>
    </source>
</evidence>
<dbReference type="InterPro" id="IPR037004">
    <property type="entry name" value="Exonuc_VII_ssu_sf"/>
</dbReference>
<keyword evidence="7" id="KW-0175">Coiled coil</keyword>
<dbReference type="GO" id="GO:0008855">
    <property type="term" value="F:exodeoxyribonuclease VII activity"/>
    <property type="evidence" value="ECO:0007669"/>
    <property type="project" value="UniProtKB-UniRule"/>
</dbReference>
<dbReference type="PANTHER" id="PTHR34137:SF1">
    <property type="entry name" value="EXODEOXYRIBONUCLEASE 7 SMALL SUBUNIT"/>
    <property type="match status" value="1"/>
</dbReference>
<comment type="subunit">
    <text evidence="6">Heterooligomer composed of large and small subunits.</text>
</comment>
<evidence type="ECO:0000313" key="9">
    <source>
        <dbReference type="Proteomes" id="UP000886893"/>
    </source>
</evidence>
<sequence>MEEKMTFEQALNRLEEIVEKLQNGEVELEKAYSLFEEGIKLTQECEKKLTAIEQKMTKIFENGQSKDFEVQESES</sequence>
<dbReference type="PIRSF" id="PIRSF006488">
    <property type="entry name" value="Exonuc_VII_S"/>
    <property type="match status" value="1"/>
</dbReference>
<evidence type="ECO:0000256" key="3">
    <source>
        <dbReference type="ARBA" id="ARBA00022722"/>
    </source>
</evidence>
<dbReference type="Pfam" id="PF02609">
    <property type="entry name" value="Exonuc_VII_S"/>
    <property type="match status" value="1"/>
</dbReference>
<comment type="function">
    <text evidence="6">Bidirectionally degrades single-stranded DNA into large acid-insoluble oligonucleotides, which are then degraded further into small acid-soluble oligonucleotides.</text>
</comment>
<feature type="coiled-coil region" evidence="7">
    <location>
        <begin position="4"/>
        <end position="31"/>
    </location>
</feature>
<dbReference type="AlphaFoldDB" id="A0A9D1G961"/>
<dbReference type="SUPFAM" id="SSF116842">
    <property type="entry name" value="XseB-like"/>
    <property type="match status" value="1"/>
</dbReference>
<dbReference type="NCBIfam" id="TIGR01280">
    <property type="entry name" value="xseB"/>
    <property type="match status" value="1"/>
</dbReference>
<comment type="catalytic activity">
    <reaction evidence="6">
        <text>Exonucleolytic cleavage in either 5'- to 3'- or 3'- to 5'-direction to yield nucleoside 5'-phosphates.</text>
        <dbReference type="EC" id="3.1.11.6"/>
    </reaction>
</comment>
<evidence type="ECO:0000256" key="1">
    <source>
        <dbReference type="ARBA" id="ARBA00009998"/>
    </source>
</evidence>
<evidence type="ECO:0000313" key="8">
    <source>
        <dbReference type="EMBL" id="HIT17662.1"/>
    </source>
</evidence>
<keyword evidence="5 6" id="KW-0269">Exonuclease</keyword>
<dbReference type="GO" id="GO:0006308">
    <property type="term" value="P:DNA catabolic process"/>
    <property type="evidence" value="ECO:0007669"/>
    <property type="project" value="UniProtKB-UniRule"/>
</dbReference>
<gene>
    <name evidence="6 8" type="primary">xseB</name>
    <name evidence="8" type="ORF">IAD04_04755</name>
</gene>
<evidence type="ECO:0000256" key="4">
    <source>
        <dbReference type="ARBA" id="ARBA00022801"/>
    </source>
</evidence>
<dbReference type="EC" id="3.1.11.6" evidence="6"/>
<evidence type="ECO:0000256" key="2">
    <source>
        <dbReference type="ARBA" id="ARBA00022490"/>
    </source>
</evidence>